<protein>
    <recommendedName>
        <fullName evidence="3">YkgJ family cysteine cluster protein</fullName>
    </recommendedName>
</protein>
<evidence type="ECO:0008006" key="3">
    <source>
        <dbReference type="Google" id="ProtNLM"/>
    </source>
</evidence>
<dbReference type="AlphaFoldDB" id="B8GEM1"/>
<dbReference type="eggNOG" id="arCOG05293">
    <property type="taxonomic scope" value="Archaea"/>
</dbReference>
<keyword evidence="2" id="KW-1185">Reference proteome</keyword>
<dbReference type="KEGG" id="mpl:Mpal_2444"/>
<name>B8GEM1_METPE</name>
<proteinExistence type="predicted"/>
<evidence type="ECO:0000313" key="2">
    <source>
        <dbReference type="Proteomes" id="UP000002457"/>
    </source>
</evidence>
<evidence type="ECO:0000313" key="1">
    <source>
        <dbReference type="EMBL" id="ACL17722.1"/>
    </source>
</evidence>
<gene>
    <name evidence="1" type="ordered locus">Mpal_2444</name>
</gene>
<sequence>MRFLVRNQYTGERTPVIVDPDKIELFLDRSTFIERPEACPFFRFNRSSAKGYCTVHLTRPEICRDYGCWRLLILDTGGKRAGRIMGQRHLASEDPGLTRLFSDQIDPLVEPDDRVWDDRVIQMLERAGYTVRR</sequence>
<accession>B8GEM1</accession>
<dbReference type="HOGENOM" id="CLU_1648320_0_0_2"/>
<reference evidence="1 2" key="1">
    <citation type="journal article" date="2015" name="Genome Announc.">
        <title>Complete Genome Sequence of Methanosphaerula palustris E1-9CT, a Hydrogenotrophic Methanogen Isolated from a Minerotrophic Fen Peatland.</title>
        <authorList>
            <person name="Cadillo-Quiroz H."/>
            <person name="Browne P."/>
            <person name="Kyrpides N."/>
            <person name="Woyke T."/>
            <person name="Goodwin L."/>
            <person name="Detter C."/>
            <person name="Yavitt J.B."/>
            <person name="Zinder S.H."/>
        </authorList>
    </citation>
    <scope>NUCLEOTIDE SEQUENCE [LARGE SCALE GENOMIC DNA]</scope>
    <source>
        <strain evidence="2">ATCC BAA-1556 / DSM 19958 / E1-9c</strain>
    </source>
</reference>
<organism evidence="1 2">
    <name type="scientific">Methanosphaerula palustris (strain ATCC BAA-1556 / DSM 19958 / E1-9c)</name>
    <dbReference type="NCBI Taxonomy" id="521011"/>
    <lineage>
        <taxon>Archaea</taxon>
        <taxon>Methanobacteriati</taxon>
        <taxon>Methanobacteriota</taxon>
        <taxon>Stenosarchaea group</taxon>
        <taxon>Methanomicrobia</taxon>
        <taxon>Methanomicrobiales</taxon>
        <taxon>Methanoregulaceae</taxon>
        <taxon>Methanosphaerula</taxon>
    </lineage>
</organism>
<dbReference type="Proteomes" id="UP000002457">
    <property type="component" value="Chromosome"/>
</dbReference>
<dbReference type="EMBL" id="CP001338">
    <property type="protein sequence ID" value="ACL17722.1"/>
    <property type="molecule type" value="Genomic_DNA"/>
</dbReference>